<dbReference type="Gene3D" id="1.10.1220.10">
    <property type="entry name" value="Met repressor-like"/>
    <property type="match status" value="1"/>
</dbReference>
<dbReference type="Proteomes" id="UP000501452">
    <property type="component" value="Chromosome"/>
</dbReference>
<feature type="compositionally biased region" description="Basic and acidic residues" evidence="1">
    <location>
        <begin position="59"/>
        <end position="76"/>
    </location>
</feature>
<sequence length="76" mass="8603">MRKTTVYLEDEEAEGLRRLAAESGESQAELIREGVRRLLREGTERTFHSMGKGAGSGETRPRWGADAVREKTRGRR</sequence>
<dbReference type="CDD" id="cd21631">
    <property type="entry name" value="RHH_CopG_NikR-like"/>
    <property type="match status" value="1"/>
</dbReference>
<protein>
    <submittedName>
        <fullName evidence="3">Ribbon-helix-helix protein, CopG family</fullName>
    </submittedName>
</protein>
<feature type="domain" description="Ribbon-helix-helix protein CopG" evidence="2">
    <location>
        <begin position="3"/>
        <end position="40"/>
    </location>
</feature>
<dbReference type="GO" id="GO:0006355">
    <property type="term" value="P:regulation of DNA-templated transcription"/>
    <property type="evidence" value="ECO:0007669"/>
    <property type="project" value="InterPro"/>
</dbReference>
<dbReference type="KEGG" id="rub:GBA63_03425"/>
<keyword evidence="4" id="KW-1185">Reference proteome</keyword>
<dbReference type="InterPro" id="IPR002145">
    <property type="entry name" value="CopG"/>
</dbReference>
<dbReference type="Pfam" id="PF01402">
    <property type="entry name" value="RHH_1"/>
    <property type="match status" value="1"/>
</dbReference>
<name>A0A6G8Q5R7_9ACTN</name>
<dbReference type="InterPro" id="IPR013321">
    <property type="entry name" value="Arc_rbn_hlx_hlx"/>
</dbReference>
<gene>
    <name evidence="3" type="ORF">GBA63_03425</name>
</gene>
<feature type="region of interest" description="Disordered" evidence="1">
    <location>
        <begin position="44"/>
        <end position="76"/>
    </location>
</feature>
<dbReference type="RefSeq" id="WP_407690824.1">
    <property type="nucleotide sequence ID" value="NZ_CP045119.1"/>
</dbReference>
<evidence type="ECO:0000313" key="4">
    <source>
        <dbReference type="Proteomes" id="UP000501452"/>
    </source>
</evidence>
<evidence type="ECO:0000259" key="2">
    <source>
        <dbReference type="Pfam" id="PF01402"/>
    </source>
</evidence>
<dbReference type="EMBL" id="CP045119">
    <property type="protein sequence ID" value="QIN81793.1"/>
    <property type="molecule type" value="Genomic_DNA"/>
</dbReference>
<evidence type="ECO:0000313" key="3">
    <source>
        <dbReference type="EMBL" id="QIN81793.1"/>
    </source>
</evidence>
<dbReference type="AlphaFoldDB" id="A0A6G8Q5R7"/>
<accession>A0A6G8Q5R7</accession>
<proteinExistence type="predicted"/>
<organism evidence="3 4">
    <name type="scientific">Rubrobacter tropicus</name>
    <dbReference type="NCBI Taxonomy" id="2653851"/>
    <lineage>
        <taxon>Bacteria</taxon>
        <taxon>Bacillati</taxon>
        <taxon>Actinomycetota</taxon>
        <taxon>Rubrobacteria</taxon>
        <taxon>Rubrobacterales</taxon>
        <taxon>Rubrobacteraceae</taxon>
        <taxon>Rubrobacter</taxon>
    </lineage>
</organism>
<reference evidence="3 4" key="1">
    <citation type="submission" date="2019-10" db="EMBL/GenBank/DDBJ databases">
        <title>Rubrobacter sp nov SCSIO 52090 isolated from a deep-sea sediment in the South China Sea.</title>
        <authorList>
            <person name="Chen R.W."/>
        </authorList>
    </citation>
    <scope>NUCLEOTIDE SEQUENCE [LARGE SCALE GENOMIC DNA]</scope>
    <source>
        <strain evidence="3 4">SCSIO 52909</strain>
    </source>
</reference>
<evidence type="ECO:0000256" key="1">
    <source>
        <dbReference type="SAM" id="MobiDB-lite"/>
    </source>
</evidence>